<feature type="binding site" evidence="5">
    <location>
        <position position="216"/>
    </location>
    <ligand>
        <name>FAD</name>
        <dbReference type="ChEBI" id="CHEBI:57692"/>
    </ligand>
</feature>
<keyword evidence="3 6" id="KW-0285">Flavoprotein</keyword>
<dbReference type="Pfam" id="PF00732">
    <property type="entry name" value="GMC_oxred_N"/>
    <property type="match status" value="1"/>
</dbReference>
<dbReference type="AlphaFoldDB" id="A0AAV2VU52"/>
<dbReference type="SUPFAM" id="SSF54373">
    <property type="entry name" value="FAD-linked reductases, C-terminal domain"/>
    <property type="match status" value="1"/>
</dbReference>
<evidence type="ECO:0000256" key="5">
    <source>
        <dbReference type="PIRSR" id="PIRSR000137-2"/>
    </source>
</evidence>
<feature type="domain" description="Glucose-methanol-choline oxidoreductase N-terminal" evidence="7">
    <location>
        <begin position="78"/>
        <end position="101"/>
    </location>
</feature>
<dbReference type="GO" id="GO:0050660">
    <property type="term" value="F:flavin adenine dinucleotide binding"/>
    <property type="evidence" value="ECO:0007669"/>
    <property type="project" value="InterPro"/>
</dbReference>
<dbReference type="PANTHER" id="PTHR11552:SF147">
    <property type="entry name" value="CHOLINE DEHYDROGENASE, MITOCHONDRIAL"/>
    <property type="match status" value="1"/>
</dbReference>
<feature type="binding site" evidence="5">
    <location>
        <begin position="88"/>
        <end position="91"/>
    </location>
    <ligand>
        <name>FAD</name>
        <dbReference type="ChEBI" id="CHEBI:57692"/>
    </ligand>
</feature>
<dbReference type="PROSITE" id="PS00624">
    <property type="entry name" value="GMC_OXRED_2"/>
    <property type="match status" value="1"/>
</dbReference>
<proteinExistence type="inferred from homology"/>
<evidence type="ECO:0000313" key="9">
    <source>
        <dbReference type="EMBL" id="CCO48147.1"/>
    </source>
</evidence>
<dbReference type="Gene3D" id="3.30.560.10">
    <property type="entry name" value="Glucose Oxidase, domain 3"/>
    <property type="match status" value="1"/>
</dbReference>
<dbReference type="EMBL" id="CAOF01000137">
    <property type="protein sequence ID" value="CCO48147.1"/>
    <property type="molecule type" value="Genomic_DNA"/>
</dbReference>
<comment type="cofactor">
    <cofactor evidence="1 5">
        <name>FAD</name>
        <dbReference type="ChEBI" id="CHEBI:57692"/>
    </cofactor>
</comment>
<keyword evidence="4 5" id="KW-0274">FAD</keyword>
<gene>
    <name evidence="9" type="ORF">VIBNISOn1_450111</name>
</gene>
<feature type="domain" description="Glucose-methanol-choline oxidoreductase N-terminal" evidence="8">
    <location>
        <begin position="251"/>
        <end position="265"/>
    </location>
</feature>
<evidence type="ECO:0000259" key="7">
    <source>
        <dbReference type="PROSITE" id="PS00623"/>
    </source>
</evidence>
<comment type="similarity">
    <text evidence="2 6">Belongs to the GMC oxidoreductase family.</text>
</comment>
<evidence type="ECO:0000313" key="10">
    <source>
        <dbReference type="Proteomes" id="UP000018211"/>
    </source>
</evidence>
<keyword evidence="9" id="KW-0560">Oxidoreductase</keyword>
<evidence type="ECO:0000256" key="2">
    <source>
        <dbReference type="ARBA" id="ARBA00010790"/>
    </source>
</evidence>
<dbReference type="EC" id="1.1.99.32" evidence="9"/>
<dbReference type="SUPFAM" id="SSF51905">
    <property type="entry name" value="FAD/NAD(P)-binding domain"/>
    <property type="match status" value="1"/>
</dbReference>
<accession>A0AAV2VU52</accession>
<evidence type="ECO:0000256" key="4">
    <source>
        <dbReference type="ARBA" id="ARBA00022827"/>
    </source>
</evidence>
<evidence type="ECO:0000256" key="6">
    <source>
        <dbReference type="RuleBase" id="RU003968"/>
    </source>
</evidence>
<dbReference type="GO" id="GO:0016614">
    <property type="term" value="F:oxidoreductase activity, acting on CH-OH group of donors"/>
    <property type="evidence" value="ECO:0007669"/>
    <property type="project" value="InterPro"/>
</dbReference>
<protein>
    <submittedName>
        <fullName evidence="9">L-sorbose 1-dehydrogenase</fullName>
        <ecNumber evidence="9">1.1.99.32</ecNumber>
    </submittedName>
</protein>
<name>A0AAV2VU52_9VIBR</name>
<evidence type="ECO:0000256" key="3">
    <source>
        <dbReference type="ARBA" id="ARBA00022630"/>
    </source>
</evidence>
<dbReference type="Proteomes" id="UP000018211">
    <property type="component" value="Unassembled WGS sequence"/>
</dbReference>
<dbReference type="InterPro" id="IPR036188">
    <property type="entry name" value="FAD/NAD-bd_sf"/>
</dbReference>
<dbReference type="InterPro" id="IPR000172">
    <property type="entry name" value="GMC_OxRdtase_N"/>
</dbReference>
<dbReference type="Pfam" id="PF05199">
    <property type="entry name" value="GMC_oxred_C"/>
    <property type="match status" value="1"/>
</dbReference>
<sequence>MYDYLIIGGGSAGCVLASRLTENPNNRVLLLEAGPVDKDMYIHMPIGFFKTTKGPLVWDYFTKPTEHLSNRSIVYPQGKVIGGGSSVNAQVFTRGCPEDYDRWANEDGCAGWSYEDVKPYFVRSESNQTFANEHHGTEGPLSVSNLIYKDPLSHRFIRSAQQAGLPYNPDFNDGKQAGVGFYQVTQKDGKRCSAAAGYLAPALKRPNLTVITGCMVHKLLFEGKSAIGVECEHGGKKHTYKANQEVILAAGAIASPKILMLSGVGDSEWLEEHGIDVVQELPGVGKNLQDHYDIDTIHELNGPYSMERYNKPLSKLMVALQYLIFKTGPVTSNIAEAGAFWWGDKEQKTPDIQFHFLPGAGVEAGIPEVPSGYGVTLNFYQLRPRSRGTVELASTNPADNPIVNTNHMSDPYDVQVAIEGVKLCRNMINQHAFNGLIEREHFPGRQVESDEQIIQFCRDHGRTAYHPVGTCKMGAEDDAMAVVDTDLRVKGIKNLRVIDASVIPTIVSSNTNAAAIMVAEKGADLVLGKSA</sequence>
<dbReference type="NCBIfam" id="NF002550">
    <property type="entry name" value="PRK02106.1"/>
    <property type="match status" value="1"/>
</dbReference>
<dbReference type="RefSeq" id="WP_022612726.1">
    <property type="nucleotide sequence ID" value="NZ_LK391965.1"/>
</dbReference>
<comment type="caution">
    <text evidence="9">The sequence shown here is derived from an EMBL/GenBank/DDBJ whole genome shotgun (WGS) entry which is preliminary data.</text>
</comment>
<dbReference type="PROSITE" id="PS00623">
    <property type="entry name" value="GMC_OXRED_1"/>
    <property type="match status" value="1"/>
</dbReference>
<reference evidence="9 10" key="1">
    <citation type="journal article" date="2013" name="ISME J.">
        <title>Comparative genomics of pathogenic lineages of Vibrio nigripulchritudo identifies virulence-associated traits.</title>
        <authorList>
            <person name="Goudenege D."/>
            <person name="Labreuche Y."/>
            <person name="Krin E."/>
            <person name="Ansquer D."/>
            <person name="Mangenot S."/>
            <person name="Calteau A."/>
            <person name="Medigue C."/>
            <person name="Mazel D."/>
            <person name="Polz M.F."/>
            <person name="Le Roux F."/>
        </authorList>
    </citation>
    <scope>NUCLEOTIDE SEQUENCE [LARGE SCALE GENOMIC DNA]</scope>
    <source>
        <strain evidence="9 10">SOn1</strain>
    </source>
</reference>
<evidence type="ECO:0000256" key="1">
    <source>
        <dbReference type="ARBA" id="ARBA00001974"/>
    </source>
</evidence>
<feature type="binding site" evidence="5">
    <location>
        <position position="80"/>
    </location>
    <ligand>
        <name>FAD</name>
        <dbReference type="ChEBI" id="CHEBI:57692"/>
    </ligand>
</feature>
<organism evidence="9 10">
    <name type="scientific">Vibrio nigripulchritudo SOn1</name>
    <dbReference type="NCBI Taxonomy" id="1238450"/>
    <lineage>
        <taxon>Bacteria</taxon>
        <taxon>Pseudomonadati</taxon>
        <taxon>Pseudomonadota</taxon>
        <taxon>Gammaproteobacteria</taxon>
        <taxon>Vibrionales</taxon>
        <taxon>Vibrionaceae</taxon>
        <taxon>Vibrio</taxon>
    </lineage>
</organism>
<dbReference type="PIRSF" id="PIRSF000137">
    <property type="entry name" value="Alcohol_oxidase"/>
    <property type="match status" value="1"/>
</dbReference>
<dbReference type="Gene3D" id="3.50.50.60">
    <property type="entry name" value="FAD/NAD(P)-binding domain"/>
    <property type="match status" value="1"/>
</dbReference>
<evidence type="ECO:0000259" key="8">
    <source>
        <dbReference type="PROSITE" id="PS00624"/>
    </source>
</evidence>
<dbReference type="PANTHER" id="PTHR11552">
    <property type="entry name" value="GLUCOSE-METHANOL-CHOLINE GMC OXIDOREDUCTASE"/>
    <property type="match status" value="1"/>
</dbReference>
<dbReference type="InterPro" id="IPR007867">
    <property type="entry name" value="GMC_OxRtase_C"/>
</dbReference>
<dbReference type="InterPro" id="IPR012132">
    <property type="entry name" value="GMC_OxRdtase"/>
</dbReference>